<accession>A0ACB8A0G6</accession>
<dbReference type="EMBL" id="MU268071">
    <property type="protein sequence ID" value="KAH7906088.1"/>
    <property type="molecule type" value="Genomic_DNA"/>
</dbReference>
<comment type="caution">
    <text evidence="1">The sequence shown here is derived from an EMBL/GenBank/DDBJ whole genome shotgun (WGS) entry which is preliminary data.</text>
</comment>
<evidence type="ECO:0000313" key="1">
    <source>
        <dbReference type="EMBL" id="KAH7906088.1"/>
    </source>
</evidence>
<organism evidence="1 2">
    <name type="scientific">Hygrophoropsis aurantiaca</name>
    <dbReference type="NCBI Taxonomy" id="72124"/>
    <lineage>
        <taxon>Eukaryota</taxon>
        <taxon>Fungi</taxon>
        <taxon>Dikarya</taxon>
        <taxon>Basidiomycota</taxon>
        <taxon>Agaricomycotina</taxon>
        <taxon>Agaricomycetes</taxon>
        <taxon>Agaricomycetidae</taxon>
        <taxon>Boletales</taxon>
        <taxon>Coniophorineae</taxon>
        <taxon>Hygrophoropsidaceae</taxon>
        <taxon>Hygrophoropsis</taxon>
    </lineage>
</organism>
<reference evidence="1" key="1">
    <citation type="journal article" date="2021" name="New Phytol.">
        <title>Evolutionary innovations through gain and loss of genes in the ectomycorrhizal Boletales.</title>
        <authorList>
            <person name="Wu G."/>
            <person name="Miyauchi S."/>
            <person name="Morin E."/>
            <person name="Kuo A."/>
            <person name="Drula E."/>
            <person name="Varga T."/>
            <person name="Kohler A."/>
            <person name="Feng B."/>
            <person name="Cao Y."/>
            <person name="Lipzen A."/>
            <person name="Daum C."/>
            <person name="Hundley H."/>
            <person name="Pangilinan J."/>
            <person name="Johnson J."/>
            <person name="Barry K."/>
            <person name="LaButti K."/>
            <person name="Ng V."/>
            <person name="Ahrendt S."/>
            <person name="Min B."/>
            <person name="Choi I.G."/>
            <person name="Park H."/>
            <person name="Plett J.M."/>
            <person name="Magnuson J."/>
            <person name="Spatafora J.W."/>
            <person name="Nagy L.G."/>
            <person name="Henrissat B."/>
            <person name="Grigoriev I.V."/>
            <person name="Yang Z.L."/>
            <person name="Xu J."/>
            <person name="Martin F.M."/>
        </authorList>
    </citation>
    <scope>NUCLEOTIDE SEQUENCE</scope>
    <source>
        <strain evidence="1">ATCC 28755</strain>
    </source>
</reference>
<evidence type="ECO:0000313" key="2">
    <source>
        <dbReference type="Proteomes" id="UP000790377"/>
    </source>
</evidence>
<protein>
    <submittedName>
        <fullName evidence="1">Uncharacterized protein</fullName>
    </submittedName>
</protein>
<gene>
    <name evidence="1" type="ORF">BJ138DRAFT_1130127</name>
</gene>
<name>A0ACB8A0G6_9AGAM</name>
<dbReference type="Proteomes" id="UP000790377">
    <property type="component" value="Unassembled WGS sequence"/>
</dbReference>
<sequence length="225" mass="25396">MVFWSVTGRVVLVVKDEDPLSAYKIQAPCAVLIIDTAPQHHWHLSNSSSLRHPKGREYDRVTVWGVEFTGPAWSKFICSIEAPWISPTQIKRQKTSHTNWRGARKTKWSHPLPDDRVLQRFAVGGGITGRVMLHPCHYHSADFYIVDFLHADGSYVIGANVPQLKFYDIVNAPCLMEPQFMVNTNPVPDTKQLYVIDPDGEYAVYYGGVCKSTISFLHALTITPT</sequence>
<keyword evidence="2" id="KW-1185">Reference proteome</keyword>
<proteinExistence type="predicted"/>